<evidence type="ECO:0000313" key="1">
    <source>
        <dbReference type="EMBL" id="HGW91496.1"/>
    </source>
</evidence>
<comment type="caution">
    <text evidence="1">The sequence shown here is derived from an EMBL/GenBank/DDBJ whole genome shotgun (WGS) entry which is preliminary data.</text>
</comment>
<dbReference type="AlphaFoldDB" id="A0A7C4U6R9"/>
<name>A0A7C4U6R9_UNCW3</name>
<protein>
    <submittedName>
        <fullName evidence="1">DUF763 domain-containing protein</fullName>
    </submittedName>
</protein>
<gene>
    <name evidence="1" type="ORF">ENV67_03015</name>
</gene>
<dbReference type="PANTHER" id="PTHR38597:SF1">
    <property type="entry name" value="BLL3834 PROTEIN"/>
    <property type="match status" value="1"/>
</dbReference>
<sequence>MRKGIANLPLHYGSAPRWLFERMKLLSRSIIEIMVMEFGTEEFLRRISDPFFFQSFGCVLGFDWHSSGLTTTLCGAMKEGIKGIEKDLGLFIAGGKGKASRKTPDDIRRFGEISSVDSNKLIYASRMVAKVDTAGLQDGYNLYHHTFIFDKNGNWVVIQQGMNTENRMARRYHWISEGIESFVKEPHKAIQCDSSGIVLNMVARESADAQKISVEISCENPEKTFKNIEKVLNLSKEHPIFLSDINSERIKKILLRTYERKPENFEELLGMEGVGPKTIRALALVSEIIFGAKPSFKDPVSFSFAHGGKDGHPYPVNRNVYDRTIGILEKGIKEARLGNREKLEVLKRLSIFY</sequence>
<reference evidence="1" key="1">
    <citation type="journal article" date="2020" name="mSystems">
        <title>Genome- and Community-Level Interaction Insights into Carbon Utilization and Element Cycling Functions of Hydrothermarchaeota in Hydrothermal Sediment.</title>
        <authorList>
            <person name="Zhou Z."/>
            <person name="Liu Y."/>
            <person name="Xu W."/>
            <person name="Pan J."/>
            <person name="Luo Z.H."/>
            <person name="Li M."/>
        </authorList>
    </citation>
    <scope>NUCLEOTIDE SEQUENCE [LARGE SCALE GENOMIC DNA]</scope>
    <source>
        <strain evidence="1">SpSt-780</strain>
    </source>
</reference>
<accession>A0A7C4U6R9</accession>
<dbReference type="EMBL" id="DTHG01000037">
    <property type="protein sequence ID" value="HGW91496.1"/>
    <property type="molecule type" value="Genomic_DNA"/>
</dbReference>
<dbReference type="PANTHER" id="PTHR38597">
    <property type="entry name" value="BLL3834 PROTEIN"/>
    <property type="match status" value="1"/>
</dbReference>
<organism evidence="1">
    <name type="scientific">candidate division WOR-3 bacterium</name>
    <dbReference type="NCBI Taxonomy" id="2052148"/>
    <lineage>
        <taxon>Bacteria</taxon>
        <taxon>Bacteria division WOR-3</taxon>
    </lineage>
</organism>
<proteinExistence type="predicted"/>
<dbReference type="Pfam" id="PF05559">
    <property type="entry name" value="DUF763"/>
    <property type="match status" value="1"/>
</dbReference>
<dbReference type="InterPro" id="IPR008482">
    <property type="entry name" value="DUF763"/>
</dbReference>